<dbReference type="EMBL" id="CP036262">
    <property type="protein sequence ID" value="QDS94415.1"/>
    <property type="molecule type" value="Genomic_DNA"/>
</dbReference>
<evidence type="ECO:0000313" key="3">
    <source>
        <dbReference type="Proteomes" id="UP000320672"/>
    </source>
</evidence>
<evidence type="ECO:0000313" key="2">
    <source>
        <dbReference type="EMBL" id="QDS94415.1"/>
    </source>
</evidence>
<dbReference type="OrthoDB" id="259382at2"/>
<dbReference type="AlphaFoldDB" id="A0A517MHQ3"/>
<dbReference type="RefSeq" id="WP_145352451.1">
    <property type="nucleotide sequence ID" value="NZ_CP036262.1"/>
</dbReference>
<dbReference type="Pfam" id="PF01755">
    <property type="entry name" value="Glyco_transf_25"/>
    <property type="match status" value="1"/>
</dbReference>
<feature type="domain" description="Glycosyl transferase family 25" evidence="1">
    <location>
        <begin position="2"/>
        <end position="168"/>
    </location>
</feature>
<dbReference type="InterPro" id="IPR002654">
    <property type="entry name" value="Glyco_trans_25"/>
</dbReference>
<protein>
    <submittedName>
        <fullName evidence="2">Glycosyltransferase family 25 (LPS biosynthesis protein)</fullName>
    </submittedName>
</protein>
<reference evidence="2 3" key="1">
    <citation type="submission" date="2019-02" db="EMBL/GenBank/DDBJ databases">
        <title>Deep-cultivation of Planctomycetes and their phenomic and genomic characterization uncovers novel biology.</title>
        <authorList>
            <person name="Wiegand S."/>
            <person name="Jogler M."/>
            <person name="Boedeker C."/>
            <person name="Pinto D."/>
            <person name="Vollmers J."/>
            <person name="Rivas-Marin E."/>
            <person name="Kohn T."/>
            <person name="Peeters S.H."/>
            <person name="Heuer A."/>
            <person name="Rast P."/>
            <person name="Oberbeckmann S."/>
            <person name="Bunk B."/>
            <person name="Jeske O."/>
            <person name="Meyerdierks A."/>
            <person name="Storesund J.E."/>
            <person name="Kallscheuer N."/>
            <person name="Luecker S."/>
            <person name="Lage O.M."/>
            <person name="Pohl T."/>
            <person name="Merkel B.J."/>
            <person name="Hornburger P."/>
            <person name="Mueller R.-W."/>
            <person name="Bruemmer F."/>
            <person name="Labrenz M."/>
            <person name="Spormann A.M."/>
            <person name="Op den Camp H."/>
            <person name="Overmann J."/>
            <person name="Amann R."/>
            <person name="Jetten M.S.M."/>
            <person name="Mascher T."/>
            <person name="Medema M.H."/>
            <person name="Devos D.P."/>
            <person name="Kaster A.-K."/>
            <person name="Ovreas L."/>
            <person name="Rohde M."/>
            <person name="Galperin M.Y."/>
            <person name="Jogler C."/>
        </authorList>
    </citation>
    <scope>NUCLEOTIDE SEQUENCE [LARGE SCALE GENOMIC DNA]</scope>
    <source>
        <strain evidence="2 3">FF011L</strain>
    </source>
</reference>
<dbReference type="Proteomes" id="UP000320672">
    <property type="component" value="Chromosome"/>
</dbReference>
<keyword evidence="3" id="KW-1185">Reference proteome</keyword>
<name>A0A517MHQ3_9BACT</name>
<evidence type="ECO:0000259" key="1">
    <source>
        <dbReference type="Pfam" id="PF01755"/>
    </source>
</evidence>
<sequence length="199" mass="22842">MHVFLISMPVNSPRRESGLRQIKATGLSFEIVDGVQARRWRKEELPCEKGSWLKPGEVGCYLAHLHALQRIVDYEMPWACVLEDDFCYEANPDFGLVEIESYLPTDFDYVHLQRDCGWNPDFKVLEGGKYFERIHGTPWGTVGYLISQRLCRLILRDHTLCKLPIDKLFDQLSPEGIFYRTVKPLVGAHNGFGSDVHGT</sequence>
<dbReference type="KEGG" id="rml:FF011L_31940"/>
<proteinExistence type="predicted"/>
<dbReference type="CDD" id="cd06532">
    <property type="entry name" value="Glyco_transf_25"/>
    <property type="match status" value="1"/>
</dbReference>
<gene>
    <name evidence="2" type="ORF">FF011L_31940</name>
</gene>
<dbReference type="GO" id="GO:0016740">
    <property type="term" value="F:transferase activity"/>
    <property type="evidence" value="ECO:0007669"/>
    <property type="project" value="UniProtKB-KW"/>
</dbReference>
<accession>A0A517MHQ3</accession>
<organism evidence="2 3">
    <name type="scientific">Roseimaritima multifibrata</name>
    <dbReference type="NCBI Taxonomy" id="1930274"/>
    <lineage>
        <taxon>Bacteria</taxon>
        <taxon>Pseudomonadati</taxon>
        <taxon>Planctomycetota</taxon>
        <taxon>Planctomycetia</taxon>
        <taxon>Pirellulales</taxon>
        <taxon>Pirellulaceae</taxon>
        <taxon>Roseimaritima</taxon>
    </lineage>
</organism>
<keyword evidence="2" id="KW-0808">Transferase</keyword>